<dbReference type="EMBL" id="JAEHOC010000054">
    <property type="protein sequence ID" value="KAG2425595.1"/>
    <property type="molecule type" value="Genomic_DNA"/>
</dbReference>
<reference evidence="2" key="1">
    <citation type="journal article" date="2020" name="bioRxiv">
        <title>Comparative genomics of Chlamydomonas.</title>
        <authorList>
            <person name="Craig R.J."/>
            <person name="Hasan A.R."/>
            <person name="Ness R.W."/>
            <person name="Keightley P.D."/>
        </authorList>
    </citation>
    <scope>NUCLEOTIDE SEQUENCE</scope>
    <source>
        <strain evidence="2">SAG 7.73</strain>
    </source>
</reference>
<feature type="compositionally biased region" description="Basic and acidic residues" evidence="1">
    <location>
        <begin position="222"/>
        <end position="233"/>
    </location>
</feature>
<sequence>MSSILLKRQIAHGAGLHSRTARDCCSAVSIIARPRVTGVSTAWAAGKTQTHRAAPRGHASAVPDAAAARLDGARVTQYRATELLAKLLEASDPTGVARQHVEALTEDFFMTASTYLTIARKEGNVEVAGRLERALSAAWTVKQATLRPELQLLNGLVRAESDAARRQMYVNGGSDLVDTLCMNDRWFFSMLERMTNDVERQPPNPGKAQLLTRLRSIKKEADALEKQAARQQDKGQMGEAQ</sequence>
<name>A0A835SRR9_CHLIN</name>
<feature type="region of interest" description="Disordered" evidence="1">
    <location>
        <begin position="222"/>
        <end position="241"/>
    </location>
</feature>
<protein>
    <submittedName>
        <fullName evidence="2">Uncharacterized protein</fullName>
    </submittedName>
</protein>
<evidence type="ECO:0000256" key="1">
    <source>
        <dbReference type="SAM" id="MobiDB-lite"/>
    </source>
</evidence>
<dbReference type="Proteomes" id="UP000650467">
    <property type="component" value="Unassembled WGS sequence"/>
</dbReference>
<gene>
    <name evidence="2" type="ORF">HXX76_013638</name>
</gene>
<organism evidence="2 3">
    <name type="scientific">Chlamydomonas incerta</name>
    <dbReference type="NCBI Taxonomy" id="51695"/>
    <lineage>
        <taxon>Eukaryota</taxon>
        <taxon>Viridiplantae</taxon>
        <taxon>Chlorophyta</taxon>
        <taxon>core chlorophytes</taxon>
        <taxon>Chlorophyceae</taxon>
        <taxon>CS clade</taxon>
        <taxon>Chlamydomonadales</taxon>
        <taxon>Chlamydomonadaceae</taxon>
        <taxon>Chlamydomonas</taxon>
    </lineage>
</organism>
<keyword evidence="3" id="KW-1185">Reference proteome</keyword>
<comment type="caution">
    <text evidence="2">The sequence shown here is derived from an EMBL/GenBank/DDBJ whole genome shotgun (WGS) entry which is preliminary data.</text>
</comment>
<evidence type="ECO:0000313" key="3">
    <source>
        <dbReference type="Proteomes" id="UP000650467"/>
    </source>
</evidence>
<dbReference type="OrthoDB" id="534978at2759"/>
<accession>A0A835SRR9</accession>
<proteinExistence type="predicted"/>
<evidence type="ECO:0000313" key="2">
    <source>
        <dbReference type="EMBL" id="KAG2425595.1"/>
    </source>
</evidence>
<dbReference type="AlphaFoldDB" id="A0A835SRR9"/>